<sequence>MILVGKLNLQSKLVIGKILKKFVQKG</sequence>
<reference evidence="1" key="1">
    <citation type="submission" date="2018-05" db="EMBL/GenBank/DDBJ databases">
        <authorList>
            <person name="Lanie J.A."/>
            <person name="Ng W.-L."/>
            <person name="Kazmierczak K.M."/>
            <person name="Andrzejewski T.M."/>
            <person name="Davidsen T.M."/>
            <person name="Wayne K.J."/>
            <person name="Tettelin H."/>
            <person name="Glass J.I."/>
            <person name="Rusch D."/>
            <person name="Podicherti R."/>
            <person name="Tsui H.-C.T."/>
            <person name="Winkler M.E."/>
        </authorList>
    </citation>
    <scope>NUCLEOTIDE SEQUENCE</scope>
</reference>
<dbReference type="EMBL" id="UINC01231667">
    <property type="protein sequence ID" value="SVE64300.1"/>
    <property type="molecule type" value="Genomic_DNA"/>
</dbReference>
<protein>
    <submittedName>
        <fullName evidence="1">Uncharacterized protein</fullName>
    </submittedName>
</protein>
<gene>
    <name evidence="1" type="ORF">METZ01_LOCUS517154</name>
</gene>
<evidence type="ECO:0000313" key="1">
    <source>
        <dbReference type="EMBL" id="SVE64300.1"/>
    </source>
</evidence>
<dbReference type="AlphaFoldDB" id="A0A383F6N4"/>
<proteinExistence type="predicted"/>
<accession>A0A383F6N4</accession>
<organism evidence="1">
    <name type="scientific">marine metagenome</name>
    <dbReference type="NCBI Taxonomy" id="408172"/>
    <lineage>
        <taxon>unclassified sequences</taxon>
        <taxon>metagenomes</taxon>
        <taxon>ecological metagenomes</taxon>
    </lineage>
</organism>
<feature type="non-terminal residue" evidence="1">
    <location>
        <position position="26"/>
    </location>
</feature>
<name>A0A383F6N4_9ZZZZ</name>